<dbReference type="GeneID" id="54461984"/>
<keyword evidence="6 10" id="KW-0949">S-adenosyl-L-methionine</keyword>
<evidence type="ECO:0000256" key="2">
    <source>
        <dbReference type="ARBA" id="ARBA00009140"/>
    </source>
</evidence>
<evidence type="ECO:0000256" key="3">
    <source>
        <dbReference type="ARBA" id="ARBA00012151"/>
    </source>
</evidence>
<comment type="catalytic activity">
    <reaction evidence="10">
        <text>[protein]-C-terminal S-[(2E,6E)-farnesyl]-L-cysteine + S-adenosyl-L-methionine = [protein]-C-terminal S-[(2E,6E)-farnesyl]-L-cysteine methyl ester + S-adenosyl-L-homocysteine</text>
        <dbReference type="Rhea" id="RHEA:21672"/>
        <dbReference type="Rhea" id="RHEA-COMP:12125"/>
        <dbReference type="Rhea" id="RHEA-COMP:12126"/>
        <dbReference type="ChEBI" id="CHEBI:57856"/>
        <dbReference type="ChEBI" id="CHEBI:59789"/>
        <dbReference type="ChEBI" id="CHEBI:90510"/>
        <dbReference type="ChEBI" id="CHEBI:90511"/>
        <dbReference type="EC" id="2.1.1.100"/>
    </reaction>
</comment>
<evidence type="ECO:0000256" key="4">
    <source>
        <dbReference type="ARBA" id="ARBA00022603"/>
    </source>
</evidence>
<dbReference type="EMBL" id="MU003715">
    <property type="protein sequence ID" value="KAF2804046.1"/>
    <property type="molecule type" value="Genomic_DNA"/>
</dbReference>
<keyword evidence="4 10" id="KW-0489">Methyltransferase</keyword>
<keyword evidence="8 10" id="KW-1133">Transmembrane helix</keyword>
<dbReference type="RefSeq" id="XP_033571010.1">
    <property type="nucleotide sequence ID" value="XM_033721091.1"/>
</dbReference>
<dbReference type="Gene3D" id="1.20.120.1630">
    <property type="match status" value="1"/>
</dbReference>
<accession>A0A6A6Y5G3</accession>
<keyword evidence="7 10" id="KW-0812">Transmembrane</keyword>
<protein>
    <recommendedName>
        <fullName evidence="3 10">Protein-S-isoprenylcysteine O-methyltransferase</fullName>
        <ecNumber evidence="3 10">2.1.1.100</ecNumber>
    </recommendedName>
</protein>
<comment type="subcellular location">
    <subcellularLocation>
        <location evidence="10">Endoplasmic reticulum membrane</location>
        <topology evidence="10">Multi-pass membrane protein</topology>
    </subcellularLocation>
    <subcellularLocation>
        <location evidence="1">Membrane</location>
        <topology evidence="1">Multi-pass membrane protein</topology>
    </subcellularLocation>
</comment>
<reference evidence="12 14" key="1">
    <citation type="journal article" date="2020" name="Stud. Mycol.">
        <title>101 Dothideomycetes genomes: a test case for predicting lifestyles and emergence of pathogens.</title>
        <authorList>
            <person name="Haridas S."/>
            <person name="Albert R."/>
            <person name="Binder M."/>
            <person name="Bloem J."/>
            <person name="Labutti K."/>
            <person name="Salamov A."/>
            <person name="Andreopoulos B."/>
            <person name="Baker S."/>
            <person name="Barry K."/>
            <person name="Bills G."/>
            <person name="Bluhm B."/>
            <person name="Cannon C."/>
            <person name="Castanera R."/>
            <person name="Culley D."/>
            <person name="Daum C."/>
            <person name="Ezra D."/>
            <person name="Gonzalez J."/>
            <person name="Henrissat B."/>
            <person name="Kuo A."/>
            <person name="Liang C."/>
            <person name="Lipzen A."/>
            <person name="Lutzoni F."/>
            <person name="Magnuson J."/>
            <person name="Mondo S."/>
            <person name="Nolan M."/>
            <person name="Ohm R."/>
            <person name="Pangilinan J."/>
            <person name="Park H.-J."/>
            <person name="Ramirez L."/>
            <person name="Alfaro M."/>
            <person name="Sun H."/>
            <person name="Tritt A."/>
            <person name="Yoshinaga Y."/>
            <person name="Zwiers L.-H."/>
            <person name="Turgeon B."/>
            <person name="Goodwin S."/>
            <person name="Spatafora J."/>
            <person name="Crous P."/>
            <person name="Grigoriev I."/>
        </authorList>
    </citation>
    <scope>NUCLEOTIDE SEQUENCE</scope>
    <source>
        <strain evidence="12 14">CBS 304.34</strain>
    </source>
</reference>
<feature type="transmembrane region" description="Helical" evidence="10">
    <location>
        <begin position="82"/>
        <end position="106"/>
    </location>
</feature>
<keyword evidence="10" id="KW-0256">Endoplasmic reticulum</keyword>
<evidence type="ECO:0000256" key="8">
    <source>
        <dbReference type="ARBA" id="ARBA00022989"/>
    </source>
</evidence>
<dbReference type="OrthoDB" id="422086at2759"/>
<dbReference type="PANTHER" id="PTHR12714">
    <property type="entry name" value="PROTEIN-S ISOPRENYLCYSTEINE O-METHYLTRANSFERASE"/>
    <property type="match status" value="1"/>
</dbReference>
<sequence>MAVHASSTSTSKRDETLKEPPSPSSPRPGISWPVNRPPDSGPWTPRLDAALRAREASTIQQNTPAQVSKDLYPSGKRSLSGIALRAFLLGSVLGLSICATVLLLYYHQHLWRAPFFVAALCVFHFLEFWTTAEYNTPTATIAAFLFTNGKRYRQAHTVALIETTITSLFFPDWQSRVNPPIVIALGLAMMLVGQSVRSVAMAQAGTNFNHQVQSKRSEGHELVTTGLYRTFRHPSYFGFFWWGLGTQVVLGNAVSLVGYAGVLWYFFSTRIRHEEKHLVEFFGDQYVAYRARTSVWIPFISYSDLVKSSEFGK</sequence>
<evidence type="ECO:0000256" key="7">
    <source>
        <dbReference type="ARBA" id="ARBA00022692"/>
    </source>
</evidence>
<comment type="similarity">
    <text evidence="2 10">Belongs to the class VI-like SAM-binding methyltransferase superfamily. Isoprenylcysteine carboxyl methyltransferase family.</text>
</comment>
<evidence type="ECO:0000256" key="6">
    <source>
        <dbReference type="ARBA" id="ARBA00022691"/>
    </source>
</evidence>
<evidence type="ECO:0000256" key="1">
    <source>
        <dbReference type="ARBA" id="ARBA00004141"/>
    </source>
</evidence>
<feature type="compositionally biased region" description="Polar residues" evidence="11">
    <location>
        <begin position="1"/>
        <end position="10"/>
    </location>
</feature>
<evidence type="ECO:0000256" key="5">
    <source>
        <dbReference type="ARBA" id="ARBA00022679"/>
    </source>
</evidence>
<dbReference type="GO" id="GO:0004671">
    <property type="term" value="F:protein C-terminal S-isoprenylcysteine carboxyl O-methyltransferase activity"/>
    <property type="evidence" value="ECO:0007669"/>
    <property type="project" value="UniProtKB-EC"/>
</dbReference>
<keyword evidence="9 10" id="KW-0472">Membrane</keyword>
<name>A0A6A6Y5G3_9PEZI</name>
<evidence type="ECO:0000256" key="11">
    <source>
        <dbReference type="SAM" id="MobiDB-lite"/>
    </source>
</evidence>
<dbReference type="Proteomes" id="UP000504636">
    <property type="component" value="Unplaced"/>
</dbReference>
<gene>
    <name evidence="12 14" type="ORF">BDZ99DRAFT_467767</name>
</gene>
<comment type="caution">
    <text evidence="10">Lacks conserved residue(s) required for the propagation of feature annotation.</text>
</comment>
<feature type="transmembrane region" description="Helical" evidence="10">
    <location>
        <begin position="239"/>
        <end position="267"/>
    </location>
</feature>
<evidence type="ECO:0000256" key="10">
    <source>
        <dbReference type="RuleBase" id="RU362022"/>
    </source>
</evidence>
<dbReference type="EC" id="2.1.1.100" evidence="3 10"/>
<feature type="transmembrane region" description="Helical" evidence="10">
    <location>
        <begin position="113"/>
        <end position="132"/>
    </location>
</feature>
<dbReference type="PANTHER" id="PTHR12714:SF9">
    <property type="entry name" value="PROTEIN-S-ISOPRENYLCYSTEINE O-METHYLTRANSFERASE"/>
    <property type="match status" value="1"/>
</dbReference>
<keyword evidence="5" id="KW-0808">Transferase</keyword>
<proteinExistence type="inferred from homology"/>
<dbReference type="InterPro" id="IPR007269">
    <property type="entry name" value="ICMT_MeTrfase"/>
</dbReference>
<organism evidence="12">
    <name type="scientific">Mytilinidion resinicola</name>
    <dbReference type="NCBI Taxonomy" id="574789"/>
    <lineage>
        <taxon>Eukaryota</taxon>
        <taxon>Fungi</taxon>
        <taxon>Dikarya</taxon>
        <taxon>Ascomycota</taxon>
        <taxon>Pezizomycotina</taxon>
        <taxon>Dothideomycetes</taxon>
        <taxon>Pleosporomycetidae</taxon>
        <taxon>Mytilinidiales</taxon>
        <taxon>Mytilinidiaceae</taxon>
        <taxon>Mytilinidion</taxon>
    </lineage>
</organism>
<evidence type="ECO:0000256" key="9">
    <source>
        <dbReference type="ARBA" id="ARBA00023136"/>
    </source>
</evidence>
<dbReference type="GO" id="GO:0032259">
    <property type="term" value="P:methylation"/>
    <property type="evidence" value="ECO:0007669"/>
    <property type="project" value="UniProtKB-KW"/>
</dbReference>
<evidence type="ECO:0000313" key="13">
    <source>
        <dbReference type="Proteomes" id="UP000504636"/>
    </source>
</evidence>
<reference evidence="14" key="2">
    <citation type="submission" date="2020-04" db="EMBL/GenBank/DDBJ databases">
        <authorList>
            <consortium name="NCBI Genome Project"/>
        </authorList>
    </citation>
    <scope>NUCLEOTIDE SEQUENCE</scope>
    <source>
        <strain evidence="14">CBS 304.34</strain>
    </source>
</reference>
<dbReference type="AlphaFoldDB" id="A0A6A6Y5G3"/>
<dbReference type="GO" id="GO:0005789">
    <property type="term" value="C:endoplasmic reticulum membrane"/>
    <property type="evidence" value="ECO:0007669"/>
    <property type="project" value="UniProtKB-SubCell"/>
</dbReference>
<dbReference type="PROSITE" id="PS51564">
    <property type="entry name" value="SAM_ICMT"/>
    <property type="match status" value="1"/>
</dbReference>
<evidence type="ECO:0000313" key="14">
    <source>
        <dbReference type="RefSeq" id="XP_033571010.1"/>
    </source>
</evidence>
<feature type="region of interest" description="Disordered" evidence="11">
    <location>
        <begin position="1"/>
        <end position="45"/>
    </location>
</feature>
<dbReference type="Pfam" id="PF04140">
    <property type="entry name" value="ICMT"/>
    <property type="match status" value="1"/>
</dbReference>
<dbReference type="InterPro" id="IPR025770">
    <property type="entry name" value="PPMT_MeTrfase"/>
</dbReference>
<evidence type="ECO:0000313" key="12">
    <source>
        <dbReference type="EMBL" id="KAF2804046.1"/>
    </source>
</evidence>
<reference evidence="14" key="3">
    <citation type="submission" date="2025-04" db="UniProtKB">
        <authorList>
            <consortium name="RefSeq"/>
        </authorList>
    </citation>
    <scope>IDENTIFICATION</scope>
    <source>
        <strain evidence="14">CBS 304.34</strain>
    </source>
</reference>
<keyword evidence="13" id="KW-1185">Reference proteome</keyword>